<dbReference type="SUPFAM" id="SSF56801">
    <property type="entry name" value="Acetyl-CoA synthetase-like"/>
    <property type="match status" value="1"/>
</dbReference>
<accession>A0AAV7XVK3</accession>
<name>A0AAV7XVK3_9NEOP</name>
<evidence type="ECO:0000313" key="7">
    <source>
        <dbReference type="EMBL" id="KAJ1529542.1"/>
    </source>
</evidence>
<dbReference type="InterPro" id="IPR045851">
    <property type="entry name" value="AMP-bd_C_sf"/>
</dbReference>
<feature type="domain" description="AMP-binding enzyme C-terminal" evidence="6">
    <location>
        <begin position="474"/>
        <end position="556"/>
    </location>
</feature>
<evidence type="ECO:0000256" key="3">
    <source>
        <dbReference type="ARBA" id="ARBA00022598"/>
    </source>
</evidence>
<comment type="similarity">
    <text evidence="2">Belongs to the ATP-dependent AMP-binding enzyme family.</text>
</comment>
<keyword evidence="3" id="KW-0436">Ligase</keyword>
<dbReference type="AlphaFoldDB" id="A0AAV7XVK3"/>
<keyword evidence="4" id="KW-0576">Peroxisome</keyword>
<dbReference type="InterPro" id="IPR000873">
    <property type="entry name" value="AMP-dep_synth/lig_dom"/>
</dbReference>
<keyword evidence="8" id="KW-1185">Reference proteome</keyword>
<comment type="subcellular location">
    <subcellularLocation>
        <location evidence="1">Peroxisome</location>
    </subcellularLocation>
</comment>
<dbReference type="InterPro" id="IPR025110">
    <property type="entry name" value="AMP-bd_C"/>
</dbReference>
<dbReference type="GO" id="GO:0005777">
    <property type="term" value="C:peroxisome"/>
    <property type="evidence" value="ECO:0007669"/>
    <property type="project" value="UniProtKB-SubCell"/>
</dbReference>
<evidence type="ECO:0000256" key="4">
    <source>
        <dbReference type="ARBA" id="ARBA00023140"/>
    </source>
</evidence>
<evidence type="ECO:0000256" key="2">
    <source>
        <dbReference type="ARBA" id="ARBA00006432"/>
    </source>
</evidence>
<dbReference type="EMBL" id="JAPTSV010000003">
    <property type="protein sequence ID" value="KAJ1529542.1"/>
    <property type="molecule type" value="Genomic_DNA"/>
</dbReference>
<evidence type="ECO:0000259" key="6">
    <source>
        <dbReference type="Pfam" id="PF13193"/>
    </source>
</evidence>
<sequence>MESPRVRVYYGGPGVEHPGQTLAEFTLQHLRHFAALGDRAPPAQVDTETGRAVSFGWLLDRSVRAAEGWRALGLSVGDTVAVCCGNSHELFPVVLGAMFNGCTVAAIVPSSNTEELLEALVLVAPRGLLSDADTASRMTAAAEALRQRQQQAALRHVVLVAEDGDEDEVVAAGAVTSKELLLKGAAMAEMRHGADYVPPAVGDPKQHPAYILFSSGTTGKPKAVVTSDHSLLIHSLNPGSWAVLGGERFLVSSPLSWISGALMMFQCTFVGATRVFLRACGDEHTWLRIVHKHKASRVTPHRINLTFAPPWLLSLVPAALAAGEYDVSSLRAVSTGGAALGADMQARLQAALGCPVAQGYGCTEAGCAFSDSTGLPGQSPPQPGSLGRLQPWVHLRLVDPVSGRDASEGELRYKTPYLMLGYVGDPKASAQGFDEHGFYCTGDLVRRSGDGYYYFVDRIKELMKYNSWPIAASELEEVLLLHPLVREVCVFGQPHPIHGDLPTAFVVRSNENVSGVSDEQLREEINQLVRARLSDHKLLRGGIHFVEEIPKTSSGKKDRKKLKERLVSMEVDIAKADSKVIEKCVYLKDFH</sequence>
<dbReference type="GO" id="GO:0016405">
    <property type="term" value="F:CoA-ligase activity"/>
    <property type="evidence" value="ECO:0007669"/>
    <property type="project" value="TreeGrafter"/>
</dbReference>
<evidence type="ECO:0000256" key="1">
    <source>
        <dbReference type="ARBA" id="ARBA00004275"/>
    </source>
</evidence>
<evidence type="ECO:0000313" key="8">
    <source>
        <dbReference type="Proteomes" id="UP001075354"/>
    </source>
</evidence>
<dbReference type="InterPro" id="IPR042099">
    <property type="entry name" value="ANL_N_sf"/>
</dbReference>
<organism evidence="7 8">
    <name type="scientific">Megalurothrips usitatus</name>
    <name type="common">bean blossom thrips</name>
    <dbReference type="NCBI Taxonomy" id="439358"/>
    <lineage>
        <taxon>Eukaryota</taxon>
        <taxon>Metazoa</taxon>
        <taxon>Ecdysozoa</taxon>
        <taxon>Arthropoda</taxon>
        <taxon>Hexapoda</taxon>
        <taxon>Insecta</taxon>
        <taxon>Pterygota</taxon>
        <taxon>Neoptera</taxon>
        <taxon>Paraneoptera</taxon>
        <taxon>Thysanoptera</taxon>
        <taxon>Terebrantia</taxon>
        <taxon>Thripoidea</taxon>
        <taxon>Thripidae</taxon>
        <taxon>Megalurothrips</taxon>
    </lineage>
</organism>
<dbReference type="Pfam" id="PF00501">
    <property type="entry name" value="AMP-binding"/>
    <property type="match status" value="1"/>
</dbReference>
<protein>
    <submittedName>
        <fullName evidence="7">Uncharacterized protein</fullName>
    </submittedName>
</protein>
<dbReference type="PANTHER" id="PTHR24096:SF149">
    <property type="entry name" value="AMP-BINDING DOMAIN-CONTAINING PROTEIN-RELATED"/>
    <property type="match status" value="1"/>
</dbReference>
<reference evidence="7" key="1">
    <citation type="submission" date="2022-12" db="EMBL/GenBank/DDBJ databases">
        <title>Chromosome-level genome assembly of the bean flower thrips Megalurothrips usitatus.</title>
        <authorList>
            <person name="Ma L."/>
            <person name="Liu Q."/>
            <person name="Li H."/>
            <person name="Cai W."/>
        </authorList>
    </citation>
    <scope>NUCLEOTIDE SEQUENCE</scope>
    <source>
        <strain evidence="7">Cailab_2022a</strain>
    </source>
</reference>
<dbReference type="Pfam" id="PF13193">
    <property type="entry name" value="AMP-binding_C"/>
    <property type="match status" value="1"/>
</dbReference>
<dbReference type="InterPro" id="IPR020845">
    <property type="entry name" value="AMP-binding_CS"/>
</dbReference>
<feature type="domain" description="AMP-dependent synthetase/ligase" evidence="5">
    <location>
        <begin position="43"/>
        <end position="422"/>
    </location>
</feature>
<dbReference type="Gene3D" id="3.30.300.30">
    <property type="match status" value="1"/>
</dbReference>
<gene>
    <name evidence="7" type="ORF">ONE63_006314</name>
</gene>
<dbReference type="Gene3D" id="3.40.50.12780">
    <property type="entry name" value="N-terminal domain of ligase-like"/>
    <property type="match status" value="1"/>
</dbReference>
<dbReference type="Proteomes" id="UP001075354">
    <property type="component" value="Chromosome 3"/>
</dbReference>
<dbReference type="PROSITE" id="PS00455">
    <property type="entry name" value="AMP_BINDING"/>
    <property type="match status" value="1"/>
</dbReference>
<dbReference type="PANTHER" id="PTHR24096">
    <property type="entry name" value="LONG-CHAIN-FATTY-ACID--COA LIGASE"/>
    <property type="match status" value="1"/>
</dbReference>
<evidence type="ECO:0000259" key="5">
    <source>
        <dbReference type="Pfam" id="PF00501"/>
    </source>
</evidence>
<comment type="caution">
    <text evidence="7">The sequence shown here is derived from an EMBL/GenBank/DDBJ whole genome shotgun (WGS) entry which is preliminary data.</text>
</comment>
<proteinExistence type="inferred from homology"/>